<evidence type="ECO:0000313" key="5">
    <source>
        <dbReference type="Proteomes" id="UP000287563"/>
    </source>
</evidence>
<feature type="signal peptide" evidence="3">
    <location>
        <begin position="1"/>
        <end position="21"/>
    </location>
</feature>
<dbReference type="OrthoDB" id="7058190at2"/>
<feature type="chain" id="PRO_5019600949" description="UPF0319 protein EDI28_05940" evidence="3">
    <location>
        <begin position="22"/>
        <end position="207"/>
    </location>
</feature>
<comment type="caution">
    <text evidence="4">The sequence shown here is derived from an EMBL/GenBank/DDBJ whole genome shotgun (WGS) entry which is preliminary data.</text>
</comment>
<dbReference type="PANTHER" id="PTHR38108">
    <property type="entry name" value="UPF0319 PROTEIN YCCT"/>
    <property type="match status" value="1"/>
</dbReference>
<accession>A0A444JWX1</accession>
<keyword evidence="5" id="KW-1185">Reference proteome</keyword>
<gene>
    <name evidence="4" type="ORF">EDI28_05940</name>
</gene>
<sequence precursor="true">MKFRTAILALAACGLSFSALANVKLELPYSAELVLVNGLEADGNDPVLLSNGENQVAFRYQDSYRENGEHQLFKSDVVIMKFSGQDSTYHLELPKLRTAQDTQRFNKSPALTLTDGQGKSIDFQQDKLMKHGLQFGRDLEKEIAQYNLTDKPAALKSAVAITTLPAIAPVGDTQQQGKNVAENMLNYWYSQADEATRERFKASINQS</sequence>
<protein>
    <recommendedName>
        <fullName evidence="3">UPF0319 protein EDI28_05940</fullName>
    </recommendedName>
</protein>
<proteinExistence type="inferred from homology"/>
<dbReference type="Pfam" id="PF09829">
    <property type="entry name" value="DUF2057"/>
    <property type="match status" value="1"/>
</dbReference>
<dbReference type="InterPro" id="IPR018635">
    <property type="entry name" value="UPF0319"/>
</dbReference>
<dbReference type="Proteomes" id="UP000287563">
    <property type="component" value="Unassembled WGS sequence"/>
</dbReference>
<reference evidence="4 5" key="1">
    <citation type="submission" date="2018-11" db="EMBL/GenBank/DDBJ databases">
        <title>Photobacterium sp. BEI247 sp. nov., a marine bacterium isolated from Yongle Blue Hole in the South China Sea.</title>
        <authorList>
            <person name="Wang X."/>
        </authorList>
    </citation>
    <scope>NUCLEOTIDE SEQUENCE [LARGE SCALE GENOMIC DNA]</scope>
    <source>
        <strain evidence="5">BEI247</strain>
    </source>
</reference>
<evidence type="ECO:0000313" key="4">
    <source>
        <dbReference type="EMBL" id="RWX57555.1"/>
    </source>
</evidence>
<evidence type="ECO:0000256" key="3">
    <source>
        <dbReference type="HAMAP-Rule" id="MF_00789"/>
    </source>
</evidence>
<evidence type="ECO:0000256" key="2">
    <source>
        <dbReference type="ARBA" id="ARBA00022729"/>
    </source>
</evidence>
<dbReference type="PANTHER" id="PTHR38108:SF1">
    <property type="entry name" value="UPF0319 PROTEIN YCCT"/>
    <property type="match status" value="1"/>
</dbReference>
<evidence type="ECO:0000256" key="1">
    <source>
        <dbReference type="ARBA" id="ARBA00008490"/>
    </source>
</evidence>
<comment type="similarity">
    <text evidence="1 3">Belongs to the UPF0319 family.</text>
</comment>
<dbReference type="HAMAP" id="MF_00789">
    <property type="entry name" value="UPF0319"/>
    <property type="match status" value="1"/>
</dbReference>
<keyword evidence="2 3" id="KW-0732">Signal</keyword>
<dbReference type="RefSeq" id="WP_128782861.1">
    <property type="nucleotide sequence ID" value="NZ_JAKJSG010000139.1"/>
</dbReference>
<name>A0A444JWX1_9GAMM</name>
<dbReference type="EMBL" id="RJLM01000001">
    <property type="protein sequence ID" value="RWX57555.1"/>
    <property type="molecule type" value="Genomic_DNA"/>
</dbReference>
<dbReference type="AlphaFoldDB" id="A0A444JWX1"/>
<organism evidence="4 5">
    <name type="scientific">Photobacterium chitinilyticum</name>
    <dbReference type="NCBI Taxonomy" id="2485123"/>
    <lineage>
        <taxon>Bacteria</taxon>
        <taxon>Pseudomonadati</taxon>
        <taxon>Pseudomonadota</taxon>
        <taxon>Gammaproteobacteria</taxon>
        <taxon>Vibrionales</taxon>
        <taxon>Vibrionaceae</taxon>
        <taxon>Photobacterium</taxon>
    </lineage>
</organism>